<reference evidence="1 2" key="1">
    <citation type="submission" date="2010-04" db="EMBL/GenBank/DDBJ databases">
        <authorList>
            <person name="Qin X."/>
            <person name="Bachman B."/>
            <person name="Battles P."/>
            <person name="Bell A."/>
            <person name="Bess C."/>
            <person name="Bickham C."/>
            <person name="Chaboub L."/>
            <person name="Chen D."/>
            <person name="Coyle M."/>
            <person name="Deiros D.R."/>
            <person name="Dinh H."/>
            <person name="Forbes L."/>
            <person name="Fowler G."/>
            <person name="Francisco L."/>
            <person name="Fu Q."/>
            <person name="Gubbala S."/>
            <person name="Hale W."/>
            <person name="Han Y."/>
            <person name="Hemphill L."/>
            <person name="Highlander S.K."/>
            <person name="Hirani K."/>
            <person name="Hogues M."/>
            <person name="Jackson L."/>
            <person name="Jakkamsetti A."/>
            <person name="Javaid M."/>
            <person name="Jiang H."/>
            <person name="Korchina V."/>
            <person name="Kovar C."/>
            <person name="Lara F."/>
            <person name="Lee S."/>
            <person name="Mata R."/>
            <person name="Mathew T."/>
            <person name="Moen C."/>
            <person name="Morales K."/>
            <person name="Munidasa M."/>
            <person name="Nazareth L."/>
            <person name="Ngo R."/>
            <person name="Nguyen L."/>
            <person name="Okwuonu G."/>
            <person name="Ongeri F."/>
            <person name="Patil S."/>
            <person name="Petrosino J."/>
            <person name="Pham C."/>
            <person name="Pham P."/>
            <person name="Pu L.-L."/>
            <person name="Puazo M."/>
            <person name="Raj R."/>
            <person name="Reid J."/>
            <person name="Rouhana J."/>
            <person name="Saada N."/>
            <person name="Shang Y."/>
            <person name="Simmons D."/>
            <person name="Thornton R."/>
            <person name="Warren J."/>
            <person name="Weissenberger G."/>
            <person name="Zhang J."/>
            <person name="Zhang L."/>
            <person name="Zhou C."/>
            <person name="Zhu D."/>
            <person name="Muzny D."/>
            <person name="Worley K."/>
            <person name="Gibbs R."/>
        </authorList>
    </citation>
    <scope>NUCLEOTIDE SEQUENCE [LARGE SCALE GENOMIC DNA]</scope>
    <source>
        <strain evidence="1 2">ATCC 49030</strain>
    </source>
</reference>
<proteinExistence type="predicted"/>
<accession>D4YLV5</accession>
<dbReference type="Proteomes" id="UP000005714">
    <property type="component" value="Unassembled WGS sequence"/>
</dbReference>
<dbReference type="AlphaFoldDB" id="D4YLV5"/>
<dbReference type="RefSeq" id="WP_005883217.1">
    <property type="nucleotide sequence ID" value="NZ_ADNU01000023.1"/>
</dbReference>
<evidence type="ECO:0000313" key="2">
    <source>
        <dbReference type="Proteomes" id="UP000005714"/>
    </source>
</evidence>
<dbReference type="EMBL" id="ADNU01000023">
    <property type="protein sequence ID" value="EFG47838.1"/>
    <property type="molecule type" value="Genomic_DNA"/>
</dbReference>
<keyword evidence="2" id="KW-1185">Reference proteome</keyword>
<comment type="caution">
    <text evidence="1">The sequence shown here is derived from an EMBL/GenBank/DDBJ whole genome shotgun (WGS) entry which is preliminary data.</text>
</comment>
<dbReference type="eggNOG" id="COG0456">
    <property type="taxonomic scope" value="Bacteria"/>
</dbReference>
<evidence type="ECO:0000313" key="1">
    <source>
        <dbReference type="EMBL" id="EFG47838.1"/>
    </source>
</evidence>
<gene>
    <name evidence="1" type="ORF">HMPREF0183_0915</name>
</gene>
<protein>
    <submittedName>
        <fullName evidence="1">Uncharacterized protein</fullName>
    </submittedName>
</protein>
<organism evidence="1 2">
    <name type="scientific">Brevibacterium mcbrellneri ATCC 49030</name>
    <dbReference type="NCBI Taxonomy" id="585530"/>
    <lineage>
        <taxon>Bacteria</taxon>
        <taxon>Bacillati</taxon>
        <taxon>Actinomycetota</taxon>
        <taxon>Actinomycetes</taxon>
        <taxon>Micrococcales</taxon>
        <taxon>Brevibacteriaceae</taxon>
        <taxon>Brevibacterium</taxon>
    </lineage>
</organism>
<name>D4YLV5_9MICO</name>
<dbReference type="STRING" id="585530.HMPREF0183_0915"/>
<sequence>MMTIRPFAPGDDLALNNILSDPNDPAHHMLRSLVCEDSDSAPVTRTVVAEVASGVLVGVAVCAQSPAHPQRAWFHTEVARELDSEEAAEVSAQLREKLSHAVAGTVLEGLPLRTRVGVGAGSSDPVVGSAGAGSADGGTELFRTRIVRVETLALGGLGADRLDDFVVTATGSVELTRAFSEWYTGVNRADPAASMTLGEFNRRFLSEATGAHGAAMFKRDGQVNAFAVSYPPEQCGEGGATQESSEATELTVGVMADAVEPRPERDSAEYQAALGDAGALIARLSTDTDVVVEVTSEMPVLTELIDGLIQAGKAHVLYEYATLGSAPLNA</sequence>